<reference evidence="1 2" key="1">
    <citation type="journal article" date="2016" name="Appl. Microbiol. Biotechnol.">
        <title>Characterization of T-DNA insertion mutants with decreased virulence in the entomopathogenic fungus Beauveria bassiana JEF-007.</title>
        <authorList>
            <person name="Kim S."/>
            <person name="Lee S.J."/>
            <person name="Nai Y.S."/>
            <person name="Yu J.S."/>
            <person name="Lee M.R."/>
            <person name="Yang Y.T."/>
            <person name="Kim J.S."/>
        </authorList>
    </citation>
    <scope>NUCLEOTIDE SEQUENCE [LARGE SCALE GENOMIC DNA]</scope>
    <source>
        <strain evidence="1 2">JEF-007</strain>
    </source>
</reference>
<protein>
    <submittedName>
        <fullName evidence="1">Multidrug resistance-associated protein 4</fullName>
    </submittedName>
</protein>
<dbReference type="Proteomes" id="UP000235728">
    <property type="component" value="Unassembled WGS sequence"/>
</dbReference>
<dbReference type="GO" id="GO:0015421">
    <property type="term" value="F:ABC-type oligopeptide transporter activity"/>
    <property type="evidence" value="ECO:0007669"/>
    <property type="project" value="TreeGrafter"/>
</dbReference>
<organism evidence="1 2">
    <name type="scientific">Beauveria bassiana</name>
    <name type="common">White muscardine disease fungus</name>
    <name type="synonym">Tritirachium shiotae</name>
    <dbReference type="NCBI Taxonomy" id="176275"/>
    <lineage>
        <taxon>Eukaryota</taxon>
        <taxon>Fungi</taxon>
        <taxon>Dikarya</taxon>
        <taxon>Ascomycota</taxon>
        <taxon>Pezizomycotina</taxon>
        <taxon>Sordariomycetes</taxon>
        <taxon>Hypocreomycetidae</taxon>
        <taxon>Hypocreales</taxon>
        <taxon>Cordycipitaceae</taxon>
        <taxon>Beauveria</taxon>
    </lineage>
</organism>
<comment type="caution">
    <text evidence="1">The sequence shown here is derived from an EMBL/GenBank/DDBJ whole genome shotgun (WGS) entry which is preliminary data.</text>
</comment>
<dbReference type="AlphaFoldDB" id="A0A2N6NZH8"/>
<dbReference type="SUPFAM" id="SSF52540">
    <property type="entry name" value="P-loop containing nucleoside triphosphate hydrolases"/>
    <property type="match status" value="1"/>
</dbReference>
<dbReference type="PANTHER" id="PTHR43394">
    <property type="entry name" value="ATP-DEPENDENT PERMEASE MDL1, MITOCHONDRIAL"/>
    <property type="match status" value="1"/>
</dbReference>
<gene>
    <name evidence="1" type="primary">ABCC4</name>
    <name evidence="1" type="ORF">BM221_000085</name>
</gene>
<proteinExistence type="predicted"/>
<dbReference type="EMBL" id="MRVG01000001">
    <property type="protein sequence ID" value="PMB72668.1"/>
    <property type="molecule type" value="Genomic_DNA"/>
</dbReference>
<evidence type="ECO:0000313" key="1">
    <source>
        <dbReference type="EMBL" id="PMB72668.1"/>
    </source>
</evidence>
<dbReference type="Gene3D" id="3.40.50.300">
    <property type="entry name" value="P-loop containing nucleotide triphosphate hydrolases"/>
    <property type="match status" value="1"/>
</dbReference>
<dbReference type="PANTHER" id="PTHR43394:SF1">
    <property type="entry name" value="ATP-BINDING CASSETTE SUB-FAMILY B MEMBER 10, MITOCHONDRIAL"/>
    <property type="match status" value="1"/>
</dbReference>
<accession>A0A2N6NZH8</accession>
<evidence type="ECO:0000313" key="2">
    <source>
        <dbReference type="Proteomes" id="UP000235728"/>
    </source>
</evidence>
<sequence>MLAETGYSNGELQLFSIARAIVRRRKIGSCLVLIDEAAINLDALRDEETRAVLEEAIDDCTVLKIAHREETIRRVDFTVALDDGEMATIVAAR</sequence>
<dbReference type="InterPro" id="IPR027417">
    <property type="entry name" value="P-loop_NTPase"/>
</dbReference>
<name>A0A2N6NZH8_BEABA</name>
<dbReference type="InterPro" id="IPR039421">
    <property type="entry name" value="Type_1_exporter"/>
</dbReference>